<name>A0A6L6IMS3_9ENTR</name>
<evidence type="ECO:0000256" key="4">
    <source>
        <dbReference type="SAM" id="MobiDB-lite"/>
    </source>
</evidence>
<reference evidence="6 7" key="1">
    <citation type="submission" date="2019-11" db="EMBL/GenBank/DDBJ databases">
        <title>Escherichia alba sp. nov. isolated from the gut of plastic-eating superworms Zophobas atratus.</title>
        <authorList>
            <person name="Yang Y."/>
        </authorList>
    </citation>
    <scope>NUCLEOTIDE SEQUENCE [LARGE SCALE GENOMIC DNA]</scope>
    <source>
        <strain evidence="7">BIT-B35</strain>
    </source>
</reference>
<organism evidence="6 7">
    <name type="scientific">Intestinirhabdus alba</name>
    <dbReference type="NCBI Taxonomy" id="2899544"/>
    <lineage>
        <taxon>Bacteria</taxon>
        <taxon>Pseudomonadati</taxon>
        <taxon>Pseudomonadota</taxon>
        <taxon>Gammaproteobacteria</taxon>
        <taxon>Enterobacterales</taxon>
        <taxon>Enterobacteriaceae</taxon>
        <taxon>Intestinirhabdus</taxon>
    </lineage>
</organism>
<evidence type="ECO:0000313" key="7">
    <source>
        <dbReference type="Proteomes" id="UP000477739"/>
    </source>
</evidence>
<dbReference type="CDD" id="cd00093">
    <property type="entry name" value="HTH_XRE"/>
    <property type="match status" value="1"/>
</dbReference>
<dbReference type="SMART" id="SM00530">
    <property type="entry name" value="HTH_XRE"/>
    <property type="match status" value="1"/>
</dbReference>
<dbReference type="GO" id="GO:0003677">
    <property type="term" value="F:DNA binding"/>
    <property type="evidence" value="ECO:0007669"/>
    <property type="project" value="UniProtKB-KW"/>
</dbReference>
<dbReference type="RefSeq" id="WP_155109073.1">
    <property type="nucleotide sequence ID" value="NZ_WMJZ01000020.1"/>
</dbReference>
<evidence type="ECO:0000313" key="6">
    <source>
        <dbReference type="EMBL" id="MTH47505.1"/>
    </source>
</evidence>
<dbReference type="PANTHER" id="PTHR40661:SF3">
    <property type="entry name" value="FELS-1 PROPHAGE TRANSCRIPTIONAL REGULATOR"/>
    <property type="match status" value="1"/>
</dbReference>
<evidence type="ECO:0000256" key="2">
    <source>
        <dbReference type="ARBA" id="ARBA00023125"/>
    </source>
</evidence>
<keyword evidence="1" id="KW-0805">Transcription regulation</keyword>
<comment type="caution">
    <text evidence="6">The sequence shown here is derived from an EMBL/GenBank/DDBJ whole genome shotgun (WGS) entry which is preliminary data.</text>
</comment>
<feature type="domain" description="HTH cro/C1-type" evidence="5">
    <location>
        <begin position="33"/>
        <end position="79"/>
    </location>
</feature>
<dbReference type="PROSITE" id="PS50943">
    <property type="entry name" value="HTH_CROC1"/>
    <property type="match status" value="1"/>
</dbReference>
<dbReference type="OrthoDB" id="5959816at2"/>
<sequence length="179" mass="19440">MDKTAKATINRDRFIAMPGINCFPERLKIAMEGMTNVALASKCGLSESAVRGYLKGRSYPGIDKIQAIAQACNAPMVWLITGETVAEKDEKIAQMSDSLASVLAVMTQEQRHQLAMAIVQHGISGIFNALQGIEGIAAFAMLPENERARVMRLYSEVKKGASSGDRDNELDNPTHKQTG</sequence>
<dbReference type="PANTHER" id="PTHR40661">
    <property type="match status" value="1"/>
</dbReference>
<evidence type="ECO:0000259" key="5">
    <source>
        <dbReference type="PROSITE" id="PS50943"/>
    </source>
</evidence>
<dbReference type="Pfam" id="PF01381">
    <property type="entry name" value="HTH_3"/>
    <property type="match status" value="1"/>
</dbReference>
<accession>A0A6L6IMS3</accession>
<protein>
    <submittedName>
        <fullName evidence="6">Helix-turn-helix domain-containing protein</fullName>
    </submittedName>
</protein>
<evidence type="ECO:0000256" key="1">
    <source>
        <dbReference type="ARBA" id="ARBA00023015"/>
    </source>
</evidence>
<keyword evidence="2" id="KW-0238">DNA-binding</keyword>
<gene>
    <name evidence="6" type="ORF">GJV78_14810</name>
</gene>
<dbReference type="SUPFAM" id="SSF47413">
    <property type="entry name" value="lambda repressor-like DNA-binding domains"/>
    <property type="match status" value="1"/>
</dbReference>
<proteinExistence type="predicted"/>
<dbReference type="AlphaFoldDB" id="A0A6L6IMS3"/>
<keyword evidence="3" id="KW-0804">Transcription</keyword>
<dbReference type="InterPro" id="IPR010982">
    <property type="entry name" value="Lambda_DNA-bd_dom_sf"/>
</dbReference>
<dbReference type="EMBL" id="WMJZ01000020">
    <property type="protein sequence ID" value="MTH47505.1"/>
    <property type="molecule type" value="Genomic_DNA"/>
</dbReference>
<dbReference type="InterPro" id="IPR001387">
    <property type="entry name" value="Cro/C1-type_HTH"/>
</dbReference>
<evidence type="ECO:0000256" key="3">
    <source>
        <dbReference type="ARBA" id="ARBA00023163"/>
    </source>
</evidence>
<feature type="region of interest" description="Disordered" evidence="4">
    <location>
        <begin position="160"/>
        <end position="179"/>
    </location>
</feature>
<keyword evidence="7" id="KW-1185">Reference proteome</keyword>
<dbReference type="Proteomes" id="UP000477739">
    <property type="component" value="Unassembled WGS sequence"/>
</dbReference>
<dbReference type="Gene3D" id="1.10.260.40">
    <property type="entry name" value="lambda repressor-like DNA-binding domains"/>
    <property type="match status" value="1"/>
</dbReference>